<feature type="compositionally biased region" description="Polar residues" evidence="1">
    <location>
        <begin position="1028"/>
        <end position="1038"/>
    </location>
</feature>
<keyword evidence="2" id="KW-1133">Transmembrane helix</keyword>
<gene>
    <name evidence="3" type="ORF">PDEL0327_LOCUS1271</name>
</gene>
<organism evidence="3">
    <name type="scientific">Pseudo-nitzschia delicatissima</name>
    <dbReference type="NCBI Taxonomy" id="44447"/>
    <lineage>
        <taxon>Eukaryota</taxon>
        <taxon>Sar</taxon>
        <taxon>Stramenopiles</taxon>
        <taxon>Ochrophyta</taxon>
        <taxon>Bacillariophyta</taxon>
        <taxon>Bacillariophyceae</taxon>
        <taxon>Bacillariophycidae</taxon>
        <taxon>Bacillariales</taxon>
        <taxon>Bacillariaceae</taxon>
        <taxon>Pseudo-nitzschia</taxon>
    </lineage>
</organism>
<keyword evidence="2" id="KW-0812">Transmembrane</keyword>
<evidence type="ECO:0000313" key="3">
    <source>
        <dbReference type="EMBL" id="CAD8729778.1"/>
    </source>
</evidence>
<name>A0A7S0XQJ3_9STRA</name>
<dbReference type="Gene3D" id="3.30.450.20">
    <property type="entry name" value="PAS domain"/>
    <property type="match status" value="1"/>
</dbReference>
<dbReference type="EMBL" id="HBFG01001690">
    <property type="protein sequence ID" value="CAD8729778.1"/>
    <property type="molecule type" value="Transcribed_RNA"/>
</dbReference>
<reference evidence="3" key="1">
    <citation type="submission" date="2021-01" db="EMBL/GenBank/DDBJ databases">
        <authorList>
            <person name="Corre E."/>
            <person name="Pelletier E."/>
            <person name="Niang G."/>
            <person name="Scheremetjew M."/>
            <person name="Finn R."/>
            <person name="Kale V."/>
            <person name="Holt S."/>
            <person name="Cochrane G."/>
            <person name="Meng A."/>
            <person name="Brown T."/>
            <person name="Cohen L."/>
        </authorList>
    </citation>
    <scope>NUCLEOTIDE SEQUENCE</scope>
    <source>
        <strain evidence="3">B596</strain>
    </source>
</reference>
<evidence type="ECO:0000256" key="1">
    <source>
        <dbReference type="SAM" id="MobiDB-lite"/>
    </source>
</evidence>
<proteinExistence type="predicted"/>
<protein>
    <submittedName>
        <fullName evidence="3">Uncharacterized protein</fullName>
    </submittedName>
</protein>
<feature type="transmembrane region" description="Helical" evidence="2">
    <location>
        <begin position="873"/>
        <end position="896"/>
    </location>
</feature>
<feature type="transmembrane region" description="Helical" evidence="2">
    <location>
        <begin position="540"/>
        <end position="562"/>
    </location>
</feature>
<evidence type="ECO:0000256" key="2">
    <source>
        <dbReference type="SAM" id="Phobius"/>
    </source>
</evidence>
<feature type="compositionally biased region" description="Low complexity" evidence="1">
    <location>
        <begin position="1039"/>
        <end position="1048"/>
    </location>
</feature>
<feature type="region of interest" description="Disordered" evidence="1">
    <location>
        <begin position="1028"/>
        <end position="1048"/>
    </location>
</feature>
<keyword evidence="2" id="KW-0472">Membrane</keyword>
<accession>A0A7S0XQJ3</accession>
<sequence length="1993" mass="223957">MRSFRDMDCFRLLRITKNRRSLKTQLFSSFGLAAFVSLFLVVVSSCFVVSNSGQKLIERSQDLMIEQVENRLLSSSELFALAARGPFVEESVQILVETVRDRIAGYPSMEGWETGKYVPFEAHTEGDDQKKQRMYPLNEPPVPLDWQITKDIEIDGIDNPFLDDRLKNYSSAISSTKTAHYRIPGTFYNEASAPPMNVTKELLRKDGLYQSTGDLQVFMKSMYEAFPEALSIEIHFFNGGSGTTLQFPATVTDDQTFADEYISKGCNWMTELKNPYTGNPYSEKASCSESGTVVPTRLRNPMENLYVQGTLYYTSKQFDNVGGGNNATDGNTTTYNVPPTDSQESIRDKLTTSLVYWAGPLISEKDNKTATLVASKAIYDRITSEFIGVASIEILESGLAEDLRRRTLDDDSDIYLIHPKGLVIGATPGAKHKIFEPLPEFDEISEYFQKSYFDRIPEWEQWRAASNESIPEPEPLSGTLFTRSTDGGFLVSIPSPPIPKYPWENPNYHVIAYAVQKITPTIFEEFNVFADRVRQDVQKNIILCVLLGSLGLVLVLSILAVMSRLLTQPLKWITVVALKVINNDTEKSKRFSTNSEFSYSYSDRIEKIRESNWRKKKGKKKRNSFSSRSRQYISEGNNTKSGVVEANSLSVDDASVDNSSTVDRDLEADDQTEDGFVNFDYHPEADASTWCTLSTELVQLLEAFQSMIHGFSGDGVSEVAEPGFYEVQNTLTWHSDFSKLYDVNSEAEDTVKKLSAIRQVSSSTRATTTGSAEEDSFRIRRIRESSEQRSSVPQERPPFLSSTILDQDSSEELSPHIVLPGPPPKGSHTIVPAPMKVSLSSNLGAPDFDPKPMRVQNREKPRQKIKTACCSRLFWWIVVLMALPVFVTNGIIGSIVSSSILVTLPITWKESAKEGSNNIEADAMELIADRKAAIIANMMRGPARDLYLMTRITNWMIFGGVKRSQFPISMDSNSEDCKEFPEGECPFSPSCSCNWDFGWNVSGGNCDIDGSHVDPRYLQQQWFEVQKTDSNPVTGNRRSSSSFPTSLNSPESTLWWKNISNLPGSEVGFARASGYKTLFNRAVVSSASSVFNFPLYNYPIGARKTRASKGGYLAFADDGLMVGWSGCDDWHSSVSNFVSTFENGASLIDENLCADGKYGYDPRCRGWYEQGRDSYLRDFIPAHVTPIYRDAMSNETTQSITSPITNPRTGEYVGQVALDIELNYDFIAKMLDGESSLTFMITPHEDILGGNTVVSPGSENGWASAKIEDLIFTNEPNDVNRHFFKNEVLPLMKDGERGNTRLLITNEDGVEEEMCLYYTPVKVPLSFGLKPDDFSFGEKTTEHMMYSLGVGKPCDEIKRPYDGVEDAVNEDLLSQQEIFVAIIVSSTVFFIIFSAFAAINIASPMIKLSNIVMNTKKGEYDSIPPLGGGCKEVQSVYNTFAKLNKIVKISNTSFFSGKLDMAHHFVSDALVLYRKINDCKAIGVTCNNLANTLFAMQFERINDVNCCNSTAPCYVKQALALYDEALGYSQKDFDDAEGDLKVDYAIQLSDRMFNRGLYFLFIDGFECAPKDSRQRGYNDMTFSRNLHDDIRDYLLENRQLFARASPYFSRLLRRINCLAAFYDDIGLREIWDARTLLDEAHQLVDAATEASLKGNFCPLFQEVNRSGRQQQLDSLEILLALNCGDNCRAAKTGMRMLVEDVYLLESAYVRAAESLICHMKESDGNLAFSKRSIECTRNDLRTMVKSCKKKSLEIGKNVLFVLEIVPSQWQTSSNGADAGVLLDELRNRSLWLYDNVCQQDDQIGIVVNTMNETVSVEIGSKEENQGRQRAFLDDAMDISASERLSDVDENSTGLQQRAATCFPIGSQMLIDSSVSLQSDSYIVWVIDEFVRHEQRAMIALRDQIERLNQERCYQIHVLVVDLNRDWHESTDENEWRNEQEMLLQEIGSVSKNSIYLSANSEDELTSVFQLVSGILSNNQSTSEFISFLTMEKF</sequence>